<gene>
    <name evidence="1" type="ORF">KE626_10325</name>
</gene>
<reference evidence="1 2" key="1">
    <citation type="submission" date="2021-04" db="EMBL/GenBank/DDBJ databases">
        <title>Chitinophaga sp. nov., isolated from the rhizosphere soil.</title>
        <authorList>
            <person name="He S."/>
        </authorList>
    </citation>
    <scope>NUCLEOTIDE SEQUENCE [LARGE SCALE GENOMIC DNA]</scope>
    <source>
        <strain evidence="1 2">2R12</strain>
    </source>
</reference>
<comment type="caution">
    <text evidence="1">The sequence shown here is derived from an EMBL/GenBank/DDBJ whole genome shotgun (WGS) entry which is preliminary data.</text>
</comment>
<dbReference type="Proteomes" id="UP000676386">
    <property type="component" value="Unassembled WGS sequence"/>
</dbReference>
<name>A0ABS5IXL7_9BACT</name>
<evidence type="ECO:0000313" key="1">
    <source>
        <dbReference type="EMBL" id="MBS0027704.1"/>
    </source>
</evidence>
<sequence length="190" mass="21904">MLTKFSEQTVDNFYFPSFILTKGDIIIIHLPCGPYFRPVELKMIDILTGKQYNDLIEINTPLKYVEHIAEKSFWHRFFPLTVGGYLDKYANKSNPVCNMIYNTKWITPKTKIQTLAGTPRRQLSLYATLSWTDKIIFDLAGVDPQGGQQIYNFVKTVVQSGGSAILFDYTDEFKDDCTRFIKAQYLGEDK</sequence>
<evidence type="ECO:0000313" key="2">
    <source>
        <dbReference type="Proteomes" id="UP000676386"/>
    </source>
</evidence>
<protein>
    <submittedName>
        <fullName evidence="1">Uncharacterized protein</fullName>
    </submittedName>
</protein>
<dbReference type="RefSeq" id="WP_211972809.1">
    <property type="nucleotide sequence ID" value="NZ_CBFHAM010000001.1"/>
</dbReference>
<organism evidence="1 2">
    <name type="scientific">Chitinophaga hostae</name>
    <dbReference type="NCBI Taxonomy" id="2831022"/>
    <lineage>
        <taxon>Bacteria</taxon>
        <taxon>Pseudomonadati</taxon>
        <taxon>Bacteroidota</taxon>
        <taxon>Chitinophagia</taxon>
        <taxon>Chitinophagales</taxon>
        <taxon>Chitinophagaceae</taxon>
        <taxon>Chitinophaga</taxon>
    </lineage>
</organism>
<dbReference type="EMBL" id="JAGTXB010000004">
    <property type="protein sequence ID" value="MBS0027704.1"/>
    <property type="molecule type" value="Genomic_DNA"/>
</dbReference>
<accession>A0ABS5IXL7</accession>
<keyword evidence="2" id="KW-1185">Reference proteome</keyword>
<proteinExistence type="predicted"/>